<organism evidence="3 4">
    <name type="scientific">Rhodovulum strictum</name>
    <dbReference type="NCBI Taxonomy" id="58314"/>
    <lineage>
        <taxon>Bacteria</taxon>
        <taxon>Pseudomonadati</taxon>
        <taxon>Pseudomonadota</taxon>
        <taxon>Alphaproteobacteria</taxon>
        <taxon>Rhodobacterales</taxon>
        <taxon>Paracoccaceae</taxon>
        <taxon>Rhodovulum</taxon>
    </lineage>
</organism>
<reference evidence="3 4" key="1">
    <citation type="submission" date="2019-11" db="EMBL/GenBank/DDBJ databases">
        <title>Draft Whole-Genome sequence of the marine photosynthetic bacterium Rhodovulum strictum DSM 11289.</title>
        <authorList>
            <person name="Kyndt J.A."/>
            <person name="Meyer T.E."/>
        </authorList>
    </citation>
    <scope>NUCLEOTIDE SEQUENCE [LARGE SCALE GENOMIC DNA]</scope>
    <source>
        <strain evidence="3 4">DSM 11289</strain>
    </source>
</reference>
<sequence>MPTADHPITAPDKPGPHQHSGERKMEFRIAFEGCEPATGFEDEPQPCGGGPVRGIAGLASGFVAGTEIATTTGWRAVEALAPGDRVLTFDHGSQPVRAVQRGFLWRGWTPCPAPLWPLLVPAGVLGNSTPLTLLAEQSVLVESDLAEDLYGDPFVLLPARYLEDALGIERVAPRLGMPVEVIVPLFDRPEIALANGAALVFCPARGEGETVPLNRLCELQVAEDCNYLRPRAPHDARRLAKALGDQGPAPDPGFGPRQAA</sequence>
<dbReference type="OrthoDB" id="7685535at2"/>
<feature type="region of interest" description="Disordered" evidence="1">
    <location>
        <begin position="1"/>
        <end position="22"/>
    </location>
</feature>
<feature type="domain" description="Hedgehog/Intein (Hint)" evidence="2">
    <location>
        <begin position="61"/>
        <end position="198"/>
    </location>
</feature>
<dbReference type="AlphaFoldDB" id="A0A844B4K0"/>
<proteinExistence type="predicted"/>
<dbReference type="EMBL" id="WJPO01000013">
    <property type="protein sequence ID" value="MRH21296.1"/>
    <property type="molecule type" value="Genomic_DNA"/>
</dbReference>
<keyword evidence="4" id="KW-1185">Reference proteome</keyword>
<dbReference type="InterPro" id="IPR028992">
    <property type="entry name" value="Hedgehog/Intein_dom"/>
</dbReference>
<accession>A0A844B4K0</accession>
<evidence type="ECO:0000313" key="4">
    <source>
        <dbReference type="Proteomes" id="UP000466730"/>
    </source>
</evidence>
<dbReference type="SUPFAM" id="SSF51294">
    <property type="entry name" value="Hedgehog/intein (Hint) domain"/>
    <property type="match status" value="1"/>
</dbReference>
<evidence type="ECO:0000313" key="3">
    <source>
        <dbReference type="EMBL" id="MRH21296.1"/>
    </source>
</evidence>
<dbReference type="Pfam" id="PF13403">
    <property type="entry name" value="Hint_2"/>
    <property type="match status" value="1"/>
</dbReference>
<protein>
    <recommendedName>
        <fullName evidence="2">Hedgehog/Intein (Hint) domain-containing protein</fullName>
    </recommendedName>
</protein>
<evidence type="ECO:0000256" key="1">
    <source>
        <dbReference type="SAM" id="MobiDB-lite"/>
    </source>
</evidence>
<comment type="caution">
    <text evidence="3">The sequence shown here is derived from an EMBL/GenBank/DDBJ whole genome shotgun (WGS) entry which is preliminary data.</text>
</comment>
<dbReference type="InterPro" id="IPR036844">
    <property type="entry name" value="Hint_dom_sf"/>
</dbReference>
<dbReference type="Proteomes" id="UP000466730">
    <property type="component" value="Unassembled WGS sequence"/>
</dbReference>
<evidence type="ECO:0000259" key="2">
    <source>
        <dbReference type="Pfam" id="PF13403"/>
    </source>
</evidence>
<name>A0A844B4K0_9RHOB</name>
<gene>
    <name evidence="3" type="ORF">GH815_09840</name>
</gene>